<evidence type="ECO:0000256" key="1">
    <source>
        <dbReference type="ARBA" id="ARBA00007874"/>
    </source>
</evidence>
<keyword evidence="4 8" id="KW-0479">Metal-binding</keyword>
<dbReference type="InterPro" id="IPR001041">
    <property type="entry name" value="2Fe-2S_ferredoxin-type"/>
</dbReference>
<dbReference type="InterPro" id="IPR036010">
    <property type="entry name" value="2Fe-2S_ferredoxin-like_sf"/>
</dbReference>
<comment type="cofactor">
    <cofactor evidence="8">
        <name>[2Fe-2S] cluster</name>
        <dbReference type="ChEBI" id="CHEBI:190135"/>
    </cofactor>
    <text evidence="8">Binds 1 [2Fe-2S] cluster.</text>
</comment>
<dbReference type="Gene3D" id="3.10.20.30">
    <property type="match status" value="1"/>
</dbReference>
<dbReference type="Pfam" id="PF00111">
    <property type="entry name" value="Fer2"/>
    <property type="match status" value="1"/>
</dbReference>
<dbReference type="AlphaFoldDB" id="A0A7J6M7C3"/>
<dbReference type="PANTHER" id="PTHR43112:SF3">
    <property type="entry name" value="FERREDOXIN-2, CHLOROPLASTIC"/>
    <property type="match status" value="1"/>
</dbReference>
<dbReference type="EMBL" id="JAAPAO010000222">
    <property type="protein sequence ID" value="KAF4666971.1"/>
    <property type="molecule type" value="Genomic_DNA"/>
</dbReference>
<dbReference type="GO" id="GO:0022900">
    <property type="term" value="P:electron transport chain"/>
    <property type="evidence" value="ECO:0007669"/>
    <property type="project" value="InterPro"/>
</dbReference>
<dbReference type="CDD" id="cd00207">
    <property type="entry name" value="fer2"/>
    <property type="match status" value="1"/>
</dbReference>
<gene>
    <name evidence="11" type="ORF">FOL47_003831</name>
</gene>
<comment type="similarity">
    <text evidence="1 8">Belongs to the 2Fe2S plant-type ferredoxin family.</text>
</comment>
<organism evidence="11 12">
    <name type="scientific">Perkinsus chesapeaki</name>
    <name type="common">Clam parasite</name>
    <name type="synonym">Perkinsus andrewsi</name>
    <dbReference type="NCBI Taxonomy" id="330153"/>
    <lineage>
        <taxon>Eukaryota</taxon>
        <taxon>Sar</taxon>
        <taxon>Alveolata</taxon>
        <taxon>Perkinsozoa</taxon>
        <taxon>Perkinsea</taxon>
        <taxon>Perkinsida</taxon>
        <taxon>Perkinsidae</taxon>
        <taxon>Perkinsus</taxon>
    </lineage>
</organism>
<dbReference type="InterPro" id="IPR012675">
    <property type="entry name" value="Beta-grasp_dom_sf"/>
</dbReference>
<keyword evidence="5 8" id="KW-0249">Electron transport</keyword>
<evidence type="ECO:0000256" key="6">
    <source>
        <dbReference type="ARBA" id="ARBA00023004"/>
    </source>
</evidence>
<feature type="domain" description="2Fe-2S ferredoxin-type" evidence="10">
    <location>
        <begin position="101"/>
        <end position="192"/>
    </location>
</feature>
<dbReference type="PROSITE" id="PS00197">
    <property type="entry name" value="2FE2S_FER_1"/>
    <property type="match status" value="1"/>
</dbReference>
<accession>A0A7J6M7C3</accession>
<dbReference type="GO" id="GO:0046872">
    <property type="term" value="F:metal ion binding"/>
    <property type="evidence" value="ECO:0007669"/>
    <property type="project" value="UniProtKB-KW"/>
</dbReference>
<keyword evidence="9" id="KW-0812">Transmembrane</keyword>
<comment type="caution">
    <text evidence="11">The sequence shown here is derived from an EMBL/GenBank/DDBJ whole genome shotgun (WGS) entry which is preliminary data.</text>
</comment>
<evidence type="ECO:0000256" key="4">
    <source>
        <dbReference type="ARBA" id="ARBA00022723"/>
    </source>
</evidence>
<dbReference type="SUPFAM" id="SSF54292">
    <property type="entry name" value="2Fe-2S ferredoxin-like"/>
    <property type="match status" value="1"/>
</dbReference>
<evidence type="ECO:0000259" key="10">
    <source>
        <dbReference type="PROSITE" id="PS51085"/>
    </source>
</evidence>
<evidence type="ECO:0000256" key="7">
    <source>
        <dbReference type="ARBA" id="ARBA00023014"/>
    </source>
</evidence>
<dbReference type="PROSITE" id="PS51085">
    <property type="entry name" value="2FE2S_FER_2"/>
    <property type="match status" value="1"/>
</dbReference>
<keyword evidence="6 8" id="KW-0408">Iron</keyword>
<evidence type="ECO:0000256" key="3">
    <source>
        <dbReference type="ARBA" id="ARBA00022714"/>
    </source>
</evidence>
<proteinExistence type="inferred from homology"/>
<protein>
    <recommendedName>
        <fullName evidence="8">Ferredoxin</fullName>
    </recommendedName>
</protein>
<dbReference type="GO" id="GO:0009055">
    <property type="term" value="F:electron transfer activity"/>
    <property type="evidence" value="ECO:0007669"/>
    <property type="project" value="InterPro"/>
</dbReference>
<keyword evidence="9" id="KW-0472">Membrane</keyword>
<keyword evidence="12" id="KW-1185">Reference proteome</keyword>
<reference evidence="11 12" key="1">
    <citation type="submission" date="2020-04" db="EMBL/GenBank/DDBJ databases">
        <title>Perkinsus chesapeaki whole genome sequence.</title>
        <authorList>
            <person name="Bogema D.R."/>
        </authorList>
    </citation>
    <scope>NUCLEOTIDE SEQUENCE [LARGE SCALE GENOMIC DNA]</scope>
    <source>
        <strain evidence="11">ATCC PRA-425</strain>
    </source>
</reference>
<dbReference type="Proteomes" id="UP000591131">
    <property type="component" value="Unassembled WGS sequence"/>
</dbReference>
<evidence type="ECO:0000313" key="12">
    <source>
        <dbReference type="Proteomes" id="UP000591131"/>
    </source>
</evidence>
<keyword evidence="7 8" id="KW-0411">Iron-sulfur</keyword>
<keyword evidence="9" id="KW-1133">Transmembrane helix</keyword>
<evidence type="ECO:0000313" key="11">
    <source>
        <dbReference type="EMBL" id="KAF4666971.1"/>
    </source>
</evidence>
<evidence type="ECO:0000256" key="2">
    <source>
        <dbReference type="ARBA" id="ARBA00022448"/>
    </source>
</evidence>
<dbReference type="GO" id="GO:0051537">
    <property type="term" value="F:2 iron, 2 sulfur cluster binding"/>
    <property type="evidence" value="ECO:0007669"/>
    <property type="project" value="UniProtKB-KW"/>
</dbReference>
<sequence length="195" mass="20766">MATDRNIVAPARHGKKSALLRLAVMAVGLYAVVGLMTMTAELAFSIGKSPLSTNAKFMASQRRASPSQTVFRSCRPSTLGITPGTQPVPAMFGHRRVGAGYKITMQTPDGDKVFDCDEDTYILDAAEEAGIYDLPYSCRAGACAACAGQVLEGSVDQEDQAFLDSDQMDKGYCLTCVAYPQSDVTIRSGCESEVA</sequence>
<dbReference type="InterPro" id="IPR006058">
    <property type="entry name" value="2Fe2S_fd_BS"/>
</dbReference>
<evidence type="ECO:0000256" key="5">
    <source>
        <dbReference type="ARBA" id="ARBA00022982"/>
    </source>
</evidence>
<feature type="transmembrane region" description="Helical" evidence="9">
    <location>
        <begin position="20"/>
        <end position="44"/>
    </location>
</feature>
<keyword evidence="3 8" id="KW-0001">2Fe-2S</keyword>
<keyword evidence="2 8" id="KW-0813">Transport</keyword>
<comment type="function">
    <text evidence="8">Ferredoxins are iron-sulfur proteins that transfer electrons in a wide variety of metabolic reactions.</text>
</comment>
<name>A0A7J6M7C3_PERCH</name>
<evidence type="ECO:0000256" key="8">
    <source>
        <dbReference type="RuleBase" id="RU364001"/>
    </source>
</evidence>
<dbReference type="InterPro" id="IPR010241">
    <property type="entry name" value="Fd_pln"/>
</dbReference>
<evidence type="ECO:0000256" key="9">
    <source>
        <dbReference type="SAM" id="Phobius"/>
    </source>
</evidence>
<dbReference type="PANTHER" id="PTHR43112">
    <property type="entry name" value="FERREDOXIN"/>
    <property type="match status" value="1"/>
</dbReference>
<dbReference type="NCBIfam" id="TIGR02008">
    <property type="entry name" value="fdx_plant"/>
    <property type="match status" value="1"/>
</dbReference>
<dbReference type="OrthoDB" id="1885901at2759"/>